<dbReference type="AlphaFoldDB" id="A0A317DKV5"/>
<dbReference type="OrthoDB" id="3618883at2"/>
<organism evidence="1 2">
    <name type="scientific">Micromonospora sicca</name>
    <dbReference type="NCBI Taxonomy" id="2202420"/>
    <lineage>
        <taxon>Bacteria</taxon>
        <taxon>Bacillati</taxon>
        <taxon>Actinomycetota</taxon>
        <taxon>Actinomycetes</taxon>
        <taxon>Micromonosporales</taxon>
        <taxon>Micromonosporaceae</taxon>
        <taxon>Micromonospora</taxon>
    </lineage>
</organism>
<proteinExistence type="predicted"/>
<dbReference type="Proteomes" id="UP000246050">
    <property type="component" value="Unassembled WGS sequence"/>
</dbReference>
<accession>A0A317DKV5</accession>
<evidence type="ECO:0008006" key="3">
    <source>
        <dbReference type="Google" id="ProtNLM"/>
    </source>
</evidence>
<protein>
    <recommendedName>
        <fullName evidence="3">ParB/Sulfiredoxin domain-containing protein</fullName>
    </recommendedName>
</protein>
<gene>
    <name evidence="1" type="ORF">DKT69_16480</name>
</gene>
<dbReference type="EMBL" id="QGKS01000235">
    <property type="protein sequence ID" value="PWR14386.1"/>
    <property type="molecule type" value="Genomic_DNA"/>
</dbReference>
<reference evidence="1 2" key="1">
    <citation type="submission" date="2018-05" db="EMBL/GenBank/DDBJ databases">
        <title>Micromonosporas from Atacama Desert.</title>
        <authorList>
            <person name="Carro L."/>
            <person name="Golinska P."/>
            <person name="Klenk H.-P."/>
            <person name="Goodfellow M."/>
        </authorList>
    </citation>
    <scope>NUCLEOTIDE SEQUENCE [LARGE SCALE GENOMIC DNA]</scope>
    <source>
        <strain evidence="1 2">4G51</strain>
    </source>
</reference>
<dbReference type="RefSeq" id="WP_109802429.1">
    <property type="nucleotide sequence ID" value="NZ_QGKS01000235.1"/>
</dbReference>
<evidence type="ECO:0000313" key="1">
    <source>
        <dbReference type="EMBL" id="PWR14386.1"/>
    </source>
</evidence>
<evidence type="ECO:0000313" key="2">
    <source>
        <dbReference type="Proteomes" id="UP000246050"/>
    </source>
</evidence>
<sequence length="73" mass="8173">MSTDLATPVIVAQLPIPGQPPGPLLIDGTHRLYRAWREGVPRLPAHVLTVAETRQVRRDVRLGPDRTWLNPPH</sequence>
<name>A0A317DKV5_9ACTN</name>
<comment type="caution">
    <text evidence="1">The sequence shown here is derived from an EMBL/GenBank/DDBJ whole genome shotgun (WGS) entry which is preliminary data.</text>
</comment>